<dbReference type="AlphaFoldDB" id="A0A1H8RWW4"/>
<feature type="transmembrane region" description="Helical" evidence="1">
    <location>
        <begin position="12"/>
        <end position="33"/>
    </location>
</feature>
<dbReference type="EMBL" id="FODV01000004">
    <property type="protein sequence ID" value="SEO70694.1"/>
    <property type="molecule type" value="Genomic_DNA"/>
</dbReference>
<evidence type="ECO:0000313" key="3">
    <source>
        <dbReference type="Proteomes" id="UP000199126"/>
    </source>
</evidence>
<dbReference type="Proteomes" id="UP000199126">
    <property type="component" value="Unassembled WGS sequence"/>
</dbReference>
<proteinExistence type="predicted"/>
<reference evidence="3" key="1">
    <citation type="submission" date="2016-10" db="EMBL/GenBank/DDBJ databases">
        <authorList>
            <person name="Varghese N."/>
            <person name="Submissions S."/>
        </authorList>
    </citation>
    <scope>NUCLEOTIDE SEQUENCE [LARGE SCALE GENOMIC DNA]</scope>
    <source>
        <strain evidence="3">CGMCC 1.10121</strain>
    </source>
</reference>
<keyword evidence="1" id="KW-0472">Membrane</keyword>
<keyword evidence="1" id="KW-1133">Transmembrane helix</keyword>
<protein>
    <submittedName>
        <fullName evidence="2">Uncharacterized protein</fullName>
    </submittedName>
</protein>
<sequence length="72" mass="7694">MYQTPAATYGSVPVVVTFWLYVGLALSVALLASELGASGGASFAVFLLAAIGLLKLFLPLFRRLLPTARHER</sequence>
<feature type="transmembrane region" description="Helical" evidence="1">
    <location>
        <begin position="39"/>
        <end position="61"/>
    </location>
</feature>
<evidence type="ECO:0000313" key="2">
    <source>
        <dbReference type="EMBL" id="SEO70694.1"/>
    </source>
</evidence>
<dbReference type="RefSeq" id="WP_089823567.1">
    <property type="nucleotide sequence ID" value="NZ_FODV01000004.1"/>
</dbReference>
<keyword evidence="1" id="KW-0812">Transmembrane</keyword>
<keyword evidence="3" id="KW-1185">Reference proteome</keyword>
<name>A0A1H8RWW4_9EURY</name>
<accession>A0A1H8RWW4</accession>
<gene>
    <name evidence="2" type="ORF">SAMN04487948_104282</name>
</gene>
<evidence type="ECO:0000256" key="1">
    <source>
        <dbReference type="SAM" id="Phobius"/>
    </source>
</evidence>
<organism evidence="2 3">
    <name type="scientific">Halogranum amylolyticum</name>
    <dbReference type="NCBI Taxonomy" id="660520"/>
    <lineage>
        <taxon>Archaea</taxon>
        <taxon>Methanobacteriati</taxon>
        <taxon>Methanobacteriota</taxon>
        <taxon>Stenosarchaea group</taxon>
        <taxon>Halobacteria</taxon>
        <taxon>Halobacteriales</taxon>
        <taxon>Haloferacaceae</taxon>
    </lineage>
</organism>